<dbReference type="AlphaFoldDB" id="A0A7R8CJR9"/>
<evidence type="ECO:0000313" key="2">
    <source>
        <dbReference type="Proteomes" id="UP000675881"/>
    </source>
</evidence>
<protein>
    <submittedName>
        <fullName evidence="1">(salmon louse) hypothetical protein</fullName>
    </submittedName>
</protein>
<gene>
    <name evidence="1" type="ORF">LSAA_5509</name>
</gene>
<accession>A0A7R8CJR9</accession>
<evidence type="ECO:0000313" key="1">
    <source>
        <dbReference type="EMBL" id="CAF2842287.1"/>
    </source>
</evidence>
<keyword evidence="2" id="KW-1185">Reference proteome</keyword>
<proteinExistence type="predicted"/>
<sequence length="126" mass="14435">MDRRAFVAQEILIEGFSGSYDEGLKEDKSVLEKFQIQLGDLENKFVCLEKYHCGLEDIKKRNSIVRQIGSLVGRLERNKQTEECELEIDHGKKIKFFESSVKKAESVKKRSCISKSFGPLYEGGQL</sequence>
<organism evidence="1 2">
    <name type="scientific">Lepeophtheirus salmonis</name>
    <name type="common">Salmon louse</name>
    <name type="synonym">Caligus salmonis</name>
    <dbReference type="NCBI Taxonomy" id="72036"/>
    <lineage>
        <taxon>Eukaryota</taxon>
        <taxon>Metazoa</taxon>
        <taxon>Ecdysozoa</taxon>
        <taxon>Arthropoda</taxon>
        <taxon>Crustacea</taxon>
        <taxon>Multicrustacea</taxon>
        <taxon>Hexanauplia</taxon>
        <taxon>Copepoda</taxon>
        <taxon>Siphonostomatoida</taxon>
        <taxon>Caligidae</taxon>
        <taxon>Lepeophtheirus</taxon>
    </lineage>
</organism>
<reference evidence="1" key="1">
    <citation type="submission" date="2021-02" db="EMBL/GenBank/DDBJ databases">
        <authorList>
            <person name="Bekaert M."/>
        </authorList>
    </citation>
    <scope>NUCLEOTIDE SEQUENCE</scope>
    <source>
        <strain evidence="1">IoA-00</strain>
    </source>
</reference>
<dbReference type="Proteomes" id="UP000675881">
    <property type="component" value="Chromosome 14"/>
</dbReference>
<name>A0A7R8CJR9_LEPSM</name>
<dbReference type="EMBL" id="HG994593">
    <property type="protein sequence ID" value="CAF2842287.1"/>
    <property type="molecule type" value="Genomic_DNA"/>
</dbReference>